<keyword evidence="1" id="KW-0472">Membrane</keyword>
<evidence type="ECO:0000313" key="3">
    <source>
        <dbReference type="Proteomes" id="UP000018851"/>
    </source>
</evidence>
<dbReference type="AlphaFoldDB" id="W0A896"/>
<accession>W0A896</accession>
<evidence type="ECO:0000256" key="1">
    <source>
        <dbReference type="SAM" id="Phobius"/>
    </source>
</evidence>
<evidence type="ECO:0000313" key="2">
    <source>
        <dbReference type="EMBL" id="AHE53326.1"/>
    </source>
</evidence>
<protein>
    <submittedName>
        <fullName evidence="2">Uncharacterized protein</fullName>
    </submittedName>
</protein>
<gene>
    <name evidence="2" type="ORF">NX02_08010</name>
</gene>
<name>W0A896_9SPHN</name>
<dbReference type="PATRIC" id="fig|1123269.5.peg.1566"/>
<keyword evidence="3" id="KW-1185">Reference proteome</keyword>
<dbReference type="HOGENOM" id="CLU_1128488_0_0_5"/>
<keyword evidence="1" id="KW-1133">Transmembrane helix</keyword>
<dbReference type="STRING" id="1123269.NX02_08010"/>
<dbReference type="RefSeq" id="WP_025291590.1">
    <property type="nucleotide sequence ID" value="NZ_CP006644.1"/>
</dbReference>
<proteinExistence type="predicted"/>
<keyword evidence="1" id="KW-0812">Transmembrane</keyword>
<reference evidence="2 3" key="1">
    <citation type="submission" date="2013-07" db="EMBL/GenBank/DDBJ databases">
        <title>Completed genome of Sphingomonas sanxanigenens NX02.</title>
        <authorList>
            <person name="Ma T."/>
            <person name="Huang H."/>
            <person name="Wu M."/>
            <person name="Li X."/>
            <person name="Li G."/>
        </authorList>
    </citation>
    <scope>NUCLEOTIDE SEQUENCE [LARGE SCALE GENOMIC DNA]</scope>
    <source>
        <strain evidence="2 3">NX02</strain>
    </source>
</reference>
<dbReference type="Proteomes" id="UP000018851">
    <property type="component" value="Chromosome"/>
</dbReference>
<dbReference type="OrthoDB" id="9553868at2"/>
<feature type="transmembrane region" description="Helical" evidence="1">
    <location>
        <begin position="24"/>
        <end position="42"/>
    </location>
</feature>
<organism evidence="2 3">
    <name type="scientific">Sphingomonas sanxanigenens DSM 19645 = NX02</name>
    <dbReference type="NCBI Taxonomy" id="1123269"/>
    <lineage>
        <taxon>Bacteria</taxon>
        <taxon>Pseudomonadati</taxon>
        <taxon>Pseudomonadota</taxon>
        <taxon>Alphaproteobacteria</taxon>
        <taxon>Sphingomonadales</taxon>
        <taxon>Sphingomonadaceae</taxon>
        <taxon>Sphingomonas</taxon>
    </lineage>
</organism>
<sequence length="246" mass="28312">MSDAVQHATTLGEWAVALINSPTFIGSLVSATVAGGGFYFAFSQLRHARKQLQQTAERHEEETAWRRSEFVRKLLSDMSNDPKVALIFRILDWRDGPALIPADLKPFFAANPMPDQISPEIMRINWERFVEALPIVKNANWEDADLYTYRTCFDVFLSIIQQTVTDLRSTNIDKKLFGDLTFYCHRIINPKNGQRKFDAHAQDVFKTYILEYYSIETYGYIEECAKYYQDTFIDDLPTEAPGEPAD</sequence>
<dbReference type="EMBL" id="CP006644">
    <property type="protein sequence ID" value="AHE53326.1"/>
    <property type="molecule type" value="Genomic_DNA"/>
</dbReference>
<dbReference type="KEGG" id="ssan:NX02_08010"/>